<sequence length="303" mass="32822">MVALVAAALLVSLVPAQRAAASTTVSYRIWHWNIAGHAYHLGSTTDGIIEAMRGSISYRDPDFVSVNEMCHSQYDAMIDQLQNMGWPQDPLNFARFEPMLPAGDPTICAGTAYGIALFSRFPLGTTDRYTLPSDGQPKARKLLCAAVKATPQVRFCTTHITTVQSYQQSQLDYVRGVLDGYRAAGGTVLIAGDFNVQPHETPLDPWYVPAVDTVNNGNNSGAYHELDDQDPICPGWGEETTENDVGGGACGQARKVDMVFTGADRLISYWEDPQPIGSICGAHRDLPCSDHRIVDADATVTVG</sequence>
<dbReference type="Pfam" id="PF03372">
    <property type="entry name" value="Exo_endo_phos"/>
    <property type="match status" value="1"/>
</dbReference>
<evidence type="ECO:0000259" key="2">
    <source>
        <dbReference type="Pfam" id="PF03372"/>
    </source>
</evidence>
<proteinExistence type="predicted"/>
<name>A0A8J3NGY4_9ACTN</name>
<feature type="signal peptide" evidence="1">
    <location>
        <begin position="1"/>
        <end position="20"/>
    </location>
</feature>
<reference evidence="3" key="1">
    <citation type="submission" date="2021-01" db="EMBL/GenBank/DDBJ databases">
        <title>Whole genome shotgun sequence of Actinocatenispora rupis NBRC 107355.</title>
        <authorList>
            <person name="Komaki H."/>
            <person name="Tamura T."/>
        </authorList>
    </citation>
    <scope>NUCLEOTIDE SEQUENCE</scope>
    <source>
        <strain evidence="3">NBRC 107355</strain>
    </source>
</reference>
<organism evidence="3 4">
    <name type="scientific">Actinocatenispora rupis</name>
    <dbReference type="NCBI Taxonomy" id="519421"/>
    <lineage>
        <taxon>Bacteria</taxon>
        <taxon>Bacillati</taxon>
        <taxon>Actinomycetota</taxon>
        <taxon>Actinomycetes</taxon>
        <taxon>Micromonosporales</taxon>
        <taxon>Micromonosporaceae</taxon>
        <taxon>Actinocatenispora</taxon>
    </lineage>
</organism>
<dbReference type="InterPro" id="IPR036691">
    <property type="entry name" value="Endo/exonu/phosph_ase_sf"/>
</dbReference>
<dbReference type="GO" id="GO:0003824">
    <property type="term" value="F:catalytic activity"/>
    <property type="evidence" value="ECO:0007669"/>
    <property type="project" value="InterPro"/>
</dbReference>
<dbReference type="SUPFAM" id="SSF56219">
    <property type="entry name" value="DNase I-like"/>
    <property type="match status" value="1"/>
</dbReference>
<dbReference type="Proteomes" id="UP000612808">
    <property type="component" value="Unassembled WGS sequence"/>
</dbReference>
<evidence type="ECO:0000256" key="1">
    <source>
        <dbReference type="SAM" id="SignalP"/>
    </source>
</evidence>
<protein>
    <recommendedName>
        <fullName evidence="2">Endonuclease/exonuclease/phosphatase domain-containing protein</fullName>
    </recommendedName>
</protein>
<dbReference type="InterPro" id="IPR005135">
    <property type="entry name" value="Endo/exonuclease/phosphatase"/>
</dbReference>
<evidence type="ECO:0000313" key="4">
    <source>
        <dbReference type="Proteomes" id="UP000612808"/>
    </source>
</evidence>
<dbReference type="AlphaFoldDB" id="A0A8J3NGY4"/>
<keyword evidence="4" id="KW-1185">Reference proteome</keyword>
<dbReference type="Gene3D" id="3.60.10.10">
    <property type="entry name" value="Endonuclease/exonuclease/phosphatase"/>
    <property type="match status" value="1"/>
</dbReference>
<gene>
    <name evidence="3" type="ORF">Aru02nite_62630</name>
</gene>
<comment type="caution">
    <text evidence="3">The sequence shown here is derived from an EMBL/GenBank/DDBJ whole genome shotgun (WGS) entry which is preliminary data.</text>
</comment>
<feature type="domain" description="Endonuclease/exonuclease/phosphatase" evidence="2">
    <location>
        <begin position="32"/>
        <end position="263"/>
    </location>
</feature>
<accession>A0A8J3NGY4</accession>
<feature type="chain" id="PRO_5039327967" description="Endonuclease/exonuclease/phosphatase domain-containing protein" evidence="1">
    <location>
        <begin position="21"/>
        <end position="303"/>
    </location>
</feature>
<evidence type="ECO:0000313" key="3">
    <source>
        <dbReference type="EMBL" id="GID15374.1"/>
    </source>
</evidence>
<keyword evidence="1" id="KW-0732">Signal</keyword>
<dbReference type="EMBL" id="BOMB01000041">
    <property type="protein sequence ID" value="GID15374.1"/>
    <property type="molecule type" value="Genomic_DNA"/>
</dbReference>